<evidence type="ECO:0000313" key="17">
    <source>
        <dbReference type="Proteomes" id="UP000070412"/>
    </source>
</evidence>
<feature type="compositionally biased region" description="Low complexity" evidence="13">
    <location>
        <begin position="203"/>
        <end position="245"/>
    </location>
</feature>
<evidence type="ECO:0000256" key="3">
    <source>
        <dbReference type="ARBA" id="ARBA00006991"/>
    </source>
</evidence>
<dbReference type="EnsemblMetazoa" id="SSS_3750s_mrna">
    <property type="protein sequence ID" value="KAF7493437.1"/>
    <property type="gene ID" value="SSS_3750"/>
</dbReference>
<dbReference type="FunFam" id="3.30.160.60:FF:001134">
    <property type="entry name" value="Zinc finger protein 70"/>
    <property type="match status" value="1"/>
</dbReference>
<feature type="domain" description="C2H2-type" evidence="14">
    <location>
        <begin position="261"/>
        <end position="288"/>
    </location>
</feature>
<dbReference type="AlphaFoldDB" id="A0A834VDG3"/>
<evidence type="ECO:0000256" key="1">
    <source>
        <dbReference type="ARBA" id="ARBA00003767"/>
    </source>
</evidence>
<evidence type="ECO:0000256" key="8">
    <source>
        <dbReference type="ARBA" id="ARBA00023015"/>
    </source>
</evidence>
<dbReference type="Pfam" id="PF13913">
    <property type="entry name" value="zf-C2HC_2"/>
    <property type="match status" value="1"/>
</dbReference>
<dbReference type="FunFam" id="3.30.160.60:FF:000759">
    <property type="entry name" value="zinc finger protein 16"/>
    <property type="match status" value="1"/>
</dbReference>
<evidence type="ECO:0000256" key="6">
    <source>
        <dbReference type="ARBA" id="ARBA00022771"/>
    </source>
</evidence>
<dbReference type="OrthoDB" id="6077919at2759"/>
<dbReference type="PROSITE" id="PS50157">
    <property type="entry name" value="ZINC_FINGER_C2H2_2"/>
    <property type="match status" value="3"/>
</dbReference>
<dbReference type="PROSITE" id="PS00028">
    <property type="entry name" value="ZINC_FINGER_C2H2_1"/>
    <property type="match status" value="4"/>
</dbReference>
<dbReference type="PANTHER" id="PTHR16515">
    <property type="entry name" value="PR DOMAIN ZINC FINGER PROTEIN"/>
    <property type="match status" value="1"/>
</dbReference>
<feature type="region of interest" description="Disordered" evidence="13">
    <location>
        <begin position="200"/>
        <end position="258"/>
    </location>
</feature>
<reference evidence="17" key="1">
    <citation type="journal article" date="2020" name="PLoS Negl. Trop. Dis.">
        <title>High-quality nuclear genome for Sarcoptes scabiei-A critical resource for a neglected parasite.</title>
        <authorList>
            <person name="Korhonen P.K."/>
            <person name="Gasser R.B."/>
            <person name="Ma G."/>
            <person name="Wang T."/>
            <person name="Stroehlein A.J."/>
            <person name="Young N.D."/>
            <person name="Ang C.S."/>
            <person name="Fernando D.D."/>
            <person name="Lu H.C."/>
            <person name="Taylor S."/>
            <person name="Reynolds S.L."/>
            <person name="Mofiz E."/>
            <person name="Najaraj S.H."/>
            <person name="Gowda H."/>
            <person name="Madugundu A."/>
            <person name="Renuse S."/>
            <person name="Holt D."/>
            <person name="Pandey A."/>
            <person name="Papenfuss A.T."/>
            <person name="Fischer K."/>
        </authorList>
    </citation>
    <scope>NUCLEOTIDE SEQUENCE [LARGE SCALE GENOMIC DNA]</scope>
</reference>
<keyword evidence="10" id="KW-0804">Transcription</keyword>
<dbReference type="InterPro" id="IPR013087">
    <property type="entry name" value="Znf_C2H2_type"/>
</dbReference>
<sequence>MANITPTLITSQVPFSQAQQLQNQVSPQTSSSMQQQIVQSTAGTTQNRSRVKNRSASNASNISLNGIPNLQSQPIFGTSVAFPGNPLQTSAAATAAASGQIQTQNYQHQTRLAPMQHATGQQGGQAVLVPLEINPNQTRNLVANSSGANVITSNNAAAVAAAVAVAHPQYSQYINSWPCPACKIAFRSANELQTHLSSAHFVPSHPQPHQQHQTKQQNNQSTSSLASSNTLSNTTFNLNTNSKTSAAKNDQSVHMKKDKSVPCQECGKLFANAERVRVHVKVAHGDKPFTCEVCGRSFSQKNHLKRHHMIHTGERPFPCEICGRSFYRKDKLTRHLRIHTNPNPGRGRNSKAAATINQPIQSGLKLPMTSQSIQSLPTIQFLPVMTQIKTSTSDSGGGSITGGQLSWASIQSTSNRQNNQNDIKSNESQQQQQQQMVVMKEEPN</sequence>
<evidence type="ECO:0000256" key="13">
    <source>
        <dbReference type="SAM" id="MobiDB-lite"/>
    </source>
</evidence>
<evidence type="ECO:0000256" key="12">
    <source>
        <dbReference type="PROSITE-ProRule" id="PRU00042"/>
    </source>
</evidence>
<feature type="domain" description="C2H2-type" evidence="14">
    <location>
        <begin position="317"/>
        <end position="344"/>
    </location>
</feature>
<evidence type="ECO:0000256" key="4">
    <source>
        <dbReference type="ARBA" id="ARBA00022723"/>
    </source>
</evidence>
<dbReference type="Pfam" id="PF00096">
    <property type="entry name" value="zf-C2H2"/>
    <property type="match status" value="2"/>
</dbReference>
<reference evidence="15" key="2">
    <citation type="submission" date="2020-01" db="EMBL/GenBank/DDBJ databases">
        <authorList>
            <person name="Korhonen P.K.K."/>
            <person name="Guangxu M.G."/>
            <person name="Wang T.W."/>
            <person name="Stroehlein A.J.S."/>
            <person name="Young N.D."/>
            <person name="Ang C.-S.A."/>
            <person name="Fernando D.W.F."/>
            <person name="Lu H.L."/>
            <person name="Taylor S.T."/>
            <person name="Ehtesham M.E.M."/>
            <person name="Najaraj S.H.N."/>
            <person name="Harsha G.H.G."/>
            <person name="Madugundu A.M."/>
            <person name="Renuse S.R."/>
            <person name="Holt D.H."/>
            <person name="Pandey A.P."/>
            <person name="Papenfuss A.P."/>
            <person name="Gasser R.B.G."/>
            <person name="Fischer K.F."/>
        </authorList>
    </citation>
    <scope>NUCLEOTIDE SEQUENCE</scope>
    <source>
        <strain evidence="15">SSS_KF_BRIS2020</strain>
    </source>
</reference>
<keyword evidence="9" id="KW-0238">DNA-binding</keyword>
<dbReference type="InterPro" id="IPR036236">
    <property type="entry name" value="Znf_C2H2_sf"/>
</dbReference>
<comment type="similarity">
    <text evidence="3">Belongs to the krueppel C2H2-type zinc-finger protein family.</text>
</comment>
<accession>A0A834VDG3</accession>
<feature type="compositionally biased region" description="Polar residues" evidence="13">
    <location>
        <begin position="407"/>
        <end position="428"/>
    </location>
</feature>
<evidence type="ECO:0000256" key="11">
    <source>
        <dbReference type="ARBA" id="ARBA00023242"/>
    </source>
</evidence>
<comment type="subcellular location">
    <subcellularLocation>
        <location evidence="2">Nucleus</location>
    </subcellularLocation>
</comment>
<gene>
    <name evidence="15" type="ORF">SSS_3750</name>
</gene>
<feature type="region of interest" description="Disordered" evidence="13">
    <location>
        <begin position="21"/>
        <end position="65"/>
    </location>
</feature>
<organism evidence="15">
    <name type="scientific">Sarcoptes scabiei</name>
    <name type="common">Itch mite</name>
    <name type="synonym">Acarus scabiei</name>
    <dbReference type="NCBI Taxonomy" id="52283"/>
    <lineage>
        <taxon>Eukaryota</taxon>
        <taxon>Metazoa</taxon>
        <taxon>Ecdysozoa</taxon>
        <taxon>Arthropoda</taxon>
        <taxon>Chelicerata</taxon>
        <taxon>Arachnida</taxon>
        <taxon>Acari</taxon>
        <taxon>Acariformes</taxon>
        <taxon>Sarcoptiformes</taxon>
        <taxon>Astigmata</taxon>
        <taxon>Psoroptidia</taxon>
        <taxon>Sarcoptoidea</taxon>
        <taxon>Sarcoptidae</taxon>
        <taxon>Sarcoptinae</taxon>
        <taxon>Sarcoptes</taxon>
    </lineage>
</organism>
<evidence type="ECO:0000256" key="9">
    <source>
        <dbReference type="ARBA" id="ARBA00023125"/>
    </source>
</evidence>
<dbReference type="InterPro" id="IPR050331">
    <property type="entry name" value="Zinc_finger"/>
</dbReference>
<keyword evidence="17" id="KW-1185">Reference proteome</keyword>
<evidence type="ECO:0000256" key="2">
    <source>
        <dbReference type="ARBA" id="ARBA00004123"/>
    </source>
</evidence>
<keyword evidence="7" id="KW-0862">Zinc</keyword>
<evidence type="ECO:0000256" key="7">
    <source>
        <dbReference type="ARBA" id="ARBA00022833"/>
    </source>
</evidence>
<evidence type="ECO:0000256" key="5">
    <source>
        <dbReference type="ARBA" id="ARBA00022737"/>
    </source>
</evidence>
<dbReference type="SUPFAM" id="SSF57667">
    <property type="entry name" value="beta-beta-alpha zinc fingers"/>
    <property type="match status" value="2"/>
</dbReference>
<name>A0A834VDG3_SARSC</name>
<dbReference type="Gene3D" id="3.30.160.60">
    <property type="entry name" value="Classic Zinc Finger"/>
    <property type="match status" value="3"/>
</dbReference>
<reference evidence="16" key="3">
    <citation type="submission" date="2022-06" db="UniProtKB">
        <authorList>
            <consortium name="EnsemblMetazoa"/>
        </authorList>
    </citation>
    <scope>IDENTIFICATION</scope>
</reference>
<proteinExistence type="inferred from homology"/>
<evidence type="ECO:0000256" key="10">
    <source>
        <dbReference type="ARBA" id="ARBA00023163"/>
    </source>
</evidence>
<feature type="region of interest" description="Disordered" evidence="13">
    <location>
        <begin position="391"/>
        <end position="444"/>
    </location>
</feature>
<dbReference type="SMART" id="SM00355">
    <property type="entry name" value="ZnF_C2H2"/>
    <property type="match status" value="4"/>
</dbReference>
<comment type="function">
    <text evidence="1">May be involved in transcriptional regulation.</text>
</comment>
<keyword evidence="5" id="KW-0677">Repeat</keyword>
<evidence type="ECO:0000259" key="14">
    <source>
        <dbReference type="PROSITE" id="PS50157"/>
    </source>
</evidence>
<dbReference type="GO" id="GO:0003677">
    <property type="term" value="F:DNA binding"/>
    <property type="evidence" value="ECO:0007669"/>
    <property type="project" value="UniProtKB-KW"/>
</dbReference>
<dbReference type="GO" id="GO:0005634">
    <property type="term" value="C:nucleus"/>
    <property type="evidence" value="ECO:0007669"/>
    <property type="project" value="UniProtKB-SubCell"/>
</dbReference>
<dbReference type="PANTHER" id="PTHR16515:SF49">
    <property type="entry name" value="GASTRULA ZINC FINGER PROTEIN XLCGF49.1-LIKE-RELATED"/>
    <property type="match status" value="1"/>
</dbReference>
<evidence type="ECO:0000313" key="15">
    <source>
        <dbReference type="EMBL" id="KAF7493437.1"/>
    </source>
</evidence>
<dbReference type="GO" id="GO:0010468">
    <property type="term" value="P:regulation of gene expression"/>
    <property type="evidence" value="ECO:0007669"/>
    <property type="project" value="TreeGrafter"/>
</dbReference>
<dbReference type="EMBL" id="WVUK01000056">
    <property type="protein sequence ID" value="KAF7493437.1"/>
    <property type="molecule type" value="Genomic_DNA"/>
</dbReference>
<dbReference type="Pfam" id="PF12874">
    <property type="entry name" value="zf-met"/>
    <property type="match status" value="1"/>
</dbReference>
<dbReference type="Proteomes" id="UP000070412">
    <property type="component" value="Unassembled WGS sequence"/>
</dbReference>
<dbReference type="GO" id="GO:0008270">
    <property type="term" value="F:zinc ion binding"/>
    <property type="evidence" value="ECO:0007669"/>
    <property type="project" value="UniProtKB-KW"/>
</dbReference>
<keyword evidence="4" id="KW-0479">Metal-binding</keyword>
<keyword evidence="11" id="KW-0539">Nucleus</keyword>
<keyword evidence="8" id="KW-0805">Transcription regulation</keyword>
<evidence type="ECO:0000313" key="16">
    <source>
        <dbReference type="EnsemblMetazoa" id="KAF7493437.1"/>
    </source>
</evidence>
<protein>
    <submittedName>
        <fullName evidence="15">Putative zinc finger protein</fullName>
    </submittedName>
</protein>
<keyword evidence="6 12" id="KW-0863">Zinc-finger</keyword>
<feature type="domain" description="C2H2-type" evidence="14">
    <location>
        <begin position="289"/>
        <end position="316"/>
    </location>
</feature>